<keyword evidence="3" id="KW-1185">Reference proteome</keyword>
<name>A0ABX0JP17_9PROT</name>
<dbReference type="Pfam" id="PF13795">
    <property type="entry name" value="HupE_UreJ_2"/>
    <property type="match status" value="1"/>
</dbReference>
<keyword evidence="1" id="KW-0812">Transmembrane</keyword>
<proteinExistence type="predicted"/>
<feature type="transmembrane region" description="Helical" evidence="1">
    <location>
        <begin position="303"/>
        <end position="321"/>
    </location>
</feature>
<keyword evidence="1" id="KW-1133">Transmembrane helix</keyword>
<dbReference type="Proteomes" id="UP000635278">
    <property type="component" value="Unassembled WGS sequence"/>
</dbReference>
<feature type="transmembrane region" description="Helical" evidence="1">
    <location>
        <begin position="333"/>
        <end position="359"/>
    </location>
</feature>
<evidence type="ECO:0000313" key="2">
    <source>
        <dbReference type="EMBL" id="NHN84537.1"/>
    </source>
</evidence>
<comment type="caution">
    <text evidence="2">The sequence shown here is derived from an EMBL/GenBank/DDBJ whole genome shotgun (WGS) entry which is preliminary data.</text>
</comment>
<reference evidence="2 3" key="1">
    <citation type="journal article" date="2020" name="Int. J. Syst. Evol. Microbiol.">
        <title>Novel acetic acid bacteria from cider fermentations: Acetobacter conturbans sp. nov. and Acetobacter fallax sp. nov.</title>
        <authorList>
            <person name="Sombolestani A.S."/>
            <person name="Cleenwerck I."/>
            <person name="Cnockaert M."/>
            <person name="Borremans W."/>
            <person name="Wieme A.D."/>
            <person name="De Vuyst L."/>
            <person name="Vandamme P."/>
        </authorList>
    </citation>
    <scope>NUCLEOTIDE SEQUENCE [LARGE SCALE GENOMIC DNA]</scope>
    <source>
        <strain evidence="2 3">LMG 30640</strain>
    </source>
</reference>
<feature type="transmembrane region" description="Helical" evidence="1">
    <location>
        <begin position="278"/>
        <end position="296"/>
    </location>
</feature>
<dbReference type="EMBL" id="WOTB01000008">
    <property type="protein sequence ID" value="NHN84537.1"/>
    <property type="molecule type" value="Genomic_DNA"/>
</dbReference>
<organism evidence="2 3">
    <name type="scientific">Acetobacter musti</name>
    <dbReference type="NCBI Taxonomy" id="864732"/>
    <lineage>
        <taxon>Bacteria</taxon>
        <taxon>Pseudomonadati</taxon>
        <taxon>Pseudomonadota</taxon>
        <taxon>Alphaproteobacteria</taxon>
        <taxon>Acetobacterales</taxon>
        <taxon>Acetobacteraceae</taxon>
        <taxon>Acetobacter</taxon>
    </lineage>
</organism>
<gene>
    <name evidence="2" type="ORF">GOB93_07750</name>
</gene>
<protein>
    <submittedName>
        <fullName evidence="2">HupE/UreJ family protein</fullName>
    </submittedName>
</protein>
<sequence>MVRSFFRRGLLVPVFLFLAALVCGVPVLRADPLTVTRVLVSFDQPRAVTITVDLDLTVMMGGPEGYYALATGKGPAQEALLHQATRGVADALPFFVGTLRLEPRFVSFVPAAGTKAEFLDAMMTRTSRFVFTASLPEKAGTLRLSVPIGAPIDYPLAYTVRVPARHLTRTRWMEAGQHEGDPFDYAGLLPASAPVMTAPPAAFDPDTLSWKQQFPLYLHLGFRHIVPEGTDHILFVLGLFFLGISWRNLLSQTTVFTIAHATTLFLSAWGILRLPPWIVEPMIALSISFIAVENIVSPRLGVTRLVVVFLFGLIHGFGFAGSLSEIPFPRRDFVVALLGFNLGVDLGQLFIIAVAALVFGWWRNRPWFRRWIAVPASGVIAATGLFWAVQRVVFYAG</sequence>
<feature type="transmembrane region" description="Helical" evidence="1">
    <location>
        <begin position="371"/>
        <end position="389"/>
    </location>
</feature>
<accession>A0ABX0JP17</accession>
<evidence type="ECO:0000256" key="1">
    <source>
        <dbReference type="SAM" id="Phobius"/>
    </source>
</evidence>
<evidence type="ECO:0000313" key="3">
    <source>
        <dbReference type="Proteomes" id="UP000635278"/>
    </source>
</evidence>
<dbReference type="InterPro" id="IPR032809">
    <property type="entry name" value="Put_HupE_UreJ"/>
</dbReference>
<feature type="transmembrane region" description="Helical" evidence="1">
    <location>
        <begin position="232"/>
        <end position="250"/>
    </location>
</feature>
<keyword evidence="1" id="KW-0472">Membrane</keyword>